<sequence>MFSSFSLFGAVLAVLNALPTTALALAFPTTTTPSDVNTTTSSSQPILETRYNRREIISVDCDDEKNHSGSDKWGKWEAAGNWDRFEDSIKYLNGVQEKLKNGRGPGNCGRDPKADKELDSYGEIAWAAEVVYDKCGDKGRISMKDQWSVVLKEDMTDGCRNGI</sequence>
<proteinExistence type="predicted"/>
<feature type="signal peptide" evidence="1">
    <location>
        <begin position="1"/>
        <end position="24"/>
    </location>
</feature>
<dbReference type="VEuPathDB" id="FungiDB:SMAC_05183"/>
<dbReference type="AlphaFoldDB" id="A0A8S8ZQW3"/>
<organism evidence="2 3">
    <name type="scientific">Sordaria macrospora</name>
    <dbReference type="NCBI Taxonomy" id="5147"/>
    <lineage>
        <taxon>Eukaryota</taxon>
        <taxon>Fungi</taxon>
        <taxon>Dikarya</taxon>
        <taxon>Ascomycota</taxon>
        <taxon>Pezizomycotina</taxon>
        <taxon>Sordariomycetes</taxon>
        <taxon>Sordariomycetidae</taxon>
        <taxon>Sordariales</taxon>
        <taxon>Sordariaceae</taxon>
        <taxon>Sordaria</taxon>
    </lineage>
</organism>
<protein>
    <submittedName>
        <fullName evidence="2">Uncharacterized protein</fullName>
    </submittedName>
</protein>
<feature type="chain" id="PRO_5035942400" evidence="1">
    <location>
        <begin position="25"/>
        <end position="163"/>
    </location>
</feature>
<dbReference type="PANTHER" id="PTHR35605:SF1">
    <property type="entry name" value="ECP2 EFFECTOR PROTEIN DOMAIN-CONTAINING PROTEIN-RELATED"/>
    <property type="match status" value="1"/>
</dbReference>
<gene>
    <name evidence="2" type="ORF">SMACR_05183</name>
</gene>
<dbReference type="EMBL" id="NMPR01000055">
    <property type="protein sequence ID" value="KAA8632423.1"/>
    <property type="molecule type" value="Genomic_DNA"/>
</dbReference>
<comment type="caution">
    <text evidence="2">The sequence shown here is derived from an EMBL/GenBank/DDBJ whole genome shotgun (WGS) entry which is preliminary data.</text>
</comment>
<dbReference type="Proteomes" id="UP000433876">
    <property type="component" value="Unassembled WGS sequence"/>
</dbReference>
<evidence type="ECO:0000256" key="1">
    <source>
        <dbReference type="SAM" id="SignalP"/>
    </source>
</evidence>
<name>A0A8S8ZQW3_SORMA</name>
<evidence type="ECO:0000313" key="2">
    <source>
        <dbReference type="EMBL" id="KAA8632423.1"/>
    </source>
</evidence>
<reference evidence="2 3" key="1">
    <citation type="submission" date="2017-07" db="EMBL/GenBank/DDBJ databases">
        <title>Genome sequence of the Sordaria macrospora wild type strain R19027.</title>
        <authorList>
            <person name="Nowrousian M."/>
            <person name="Teichert I."/>
            <person name="Kueck U."/>
        </authorList>
    </citation>
    <scope>NUCLEOTIDE SEQUENCE [LARGE SCALE GENOMIC DNA]</scope>
    <source>
        <strain evidence="2 3">R19027</strain>
        <tissue evidence="2">Mycelium</tissue>
    </source>
</reference>
<dbReference type="PANTHER" id="PTHR35605">
    <property type="entry name" value="ECP2 EFFECTOR PROTEIN DOMAIN-CONTAINING PROTEIN-RELATED"/>
    <property type="match status" value="1"/>
</dbReference>
<evidence type="ECO:0000313" key="3">
    <source>
        <dbReference type="Proteomes" id="UP000433876"/>
    </source>
</evidence>
<keyword evidence="1" id="KW-0732">Signal</keyword>
<accession>A0A8S8ZQW3</accession>